<dbReference type="Pfam" id="PF14226">
    <property type="entry name" value="DIOX_N"/>
    <property type="match status" value="1"/>
</dbReference>
<dbReference type="FunFam" id="2.60.120.330:FF:000003">
    <property type="entry name" value="Gibberellin 20 oxidase 2"/>
    <property type="match status" value="1"/>
</dbReference>
<protein>
    <submittedName>
        <fullName evidence="11">Gibberellin 20-oxidase family protein</fullName>
    </submittedName>
</protein>
<gene>
    <name evidence="11" type="ORF">F511_12844</name>
</gene>
<keyword evidence="5 9" id="KW-0408">Iron</keyword>
<comment type="pathway">
    <text evidence="2">Hormone biosynthesis.</text>
</comment>
<feature type="domain" description="Fe2OG dioxygenase" evidence="10">
    <location>
        <begin position="108"/>
        <end position="207"/>
    </location>
</feature>
<evidence type="ECO:0000256" key="5">
    <source>
        <dbReference type="ARBA" id="ARBA00023004"/>
    </source>
</evidence>
<dbReference type="OrthoDB" id="288590at2759"/>
<dbReference type="GO" id="GO:0046872">
    <property type="term" value="F:metal ion binding"/>
    <property type="evidence" value="ECO:0007669"/>
    <property type="project" value="UniProtKB-KW"/>
</dbReference>
<dbReference type="Proteomes" id="UP000250235">
    <property type="component" value="Unassembled WGS sequence"/>
</dbReference>
<keyword evidence="12" id="KW-1185">Reference proteome</keyword>
<dbReference type="SUPFAM" id="SSF51197">
    <property type="entry name" value="Clavaminate synthase-like"/>
    <property type="match status" value="1"/>
</dbReference>
<evidence type="ECO:0000259" key="10">
    <source>
        <dbReference type="PROSITE" id="PS51471"/>
    </source>
</evidence>
<comment type="catalytic activity">
    <reaction evidence="8">
        <text>gibberellin A12 + 2 2-oxoglutarate + 3 O2 + H(+) = gibberellin A9 + 2 succinate + 3 CO2 + 2 H2O</text>
        <dbReference type="Rhea" id="RHEA:60772"/>
        <dbReference type="ChEBI" id="CHEBI:15377"/>
        <dbReference type="ChEBI" id="CHEBI:15378"/>
        <dbReference type="ChEBI" id="CHEBI:15379"/>
        <dbReference type="ChEBI" id="CHEBI:16526"/>
        <dbReference type="ChEBI" id="CHEBI:16810"/>
        <dbReference type="ChEBI" id="CHEBI:30031"/>
        <dbReference type="ChEBI" id="CHEBI:58627"/>
        <dbReference type="ChEBI" id="CHEBI:73255"/>
    </reaction>
    <physiologicalReaction direction="left-to-right" evidence="8">
        <dbReference type="Rhea" id="RHEA:60773"/>
    </physiologicalReaction>
</comment>
<comment type="similarity">
    <text evidence="7">Belongs to the iron/ascorbate-dependent oxidoreductase family. GA20OX subfamily.</text>
</comment>
<name>A0A2Z7CMI6_9LAMI</name>
<dbReference type="GO" id="GO:0009805">
    <property type="term" value="P:coumarin biosynthetic process"/>
    <property type="evidence" value="ECO:0007669"/>
    <property type="project" value="UniProtKB-ARBA"/>
</dbReference>
<dbReference type="GO" id="GO:0009686">
    <property type="term" value="P:gibberellin biosynthetic process"/>
    <property type="evidence" value="ECO:0007669"/>
    <property type="project" value="UniProtKB-ARBA"/>
</dbReference>
<dbReference type="InterPro" id="IPR050231">
    <property type="entry name" value="Iron_ascorbate_oxido_reductase"/>
</dbReference>
<evidence type="ECO:0000256" key="8">
    <source>
        <dbReference type="ARBA" id="ARBA00050508"/>
    </source>
</evidence>
<dbReference type="InterPro" id="IPR044861">
    <property type="entry name" value="IPNS-like_FE2OG_OXY"/>
</dbReference>
<dbReference type="Gene3D" id="2.60.120.330">
    <property type="entry name" value="B-lactam Antibiotic, Isopenicillin N Synthase, Chain"/>
    <property type="match status" value="1"/>
</dbReference>
<comment type="cofactor">
    <cofactor evidence="1">
        <name>L-ascorbate</name>
        <dbReference type="ChEBI" id="CHEBI:38290"/>
    </cofactor>
</comment>
<comment type="pathway">
    <text evidence="6">Plant hormone biosynthesis; gibberellin biosynthesis.</text>
</comment>
<dbReference type="AlphaFoldDB" id="A0A2Z7CMI6"/>
<evidence type="ECO:0000256" key="4">
    <source>
        <dbReference type="ARBA" id="ARBA00023002"/>
    </source>
</evidence>
<proteinExistence type="inferred from homology"/>
<dbReference type="Pfam" id="PF03171">
    <property type="entry name" value="2OG-FeII_Oxy"/>
    <property type="match status" value="1"/>
</dbReference>
<accession>A0A2Z7CMI6</accession>
<dbReference type="EMBL" id="KQ995246">
    <property type="protein sequence ID" value="KZV47575.1"/>
    <property type="molecule type" value="Genomic_DNA"/>
</dbReference>
<dbReference type="GO" id="GO:0002238">
    <property type="term" value="P:response to molecule of fungal origin"/>
    <property type="evidence" value="ECO:0007669"/>
    <property type="project" value="UniProtKB-ARBA"/>
</dbReference>
<evidence type="ECO:0000256" key="9">
    <source>
        <dbReference type="RuleBase" id="RU003682"/>
    </source>
</evidence>
<keyword evidence="3 9" id="KW-0479">Metal-binding</keyword>
<evidence type="ECO:0000313" key="11">
    <source>
        <dbReference type="EMBL" id="KZV47575.1"/>
    </source>
</evidence>
<dbReference type="GO" id="GO:0045544">
    <property type="term" value="F:gibberellin 20-oxidase activity"/>
    <property type="evidence" value="ECO:0007669"/>
    <property type="project" value="UniProtKB-ARBA"/>
</dbReference>
<reference evidence="11 12" key="1">
    <citation type="journal article" date="2015" name="Proc. Natl. Acad. Sci. U.S.A.">
        <title>The resurrection genome of Boea hygrometrica: A blueprint for survival of dehydration.</title>
        <authorList>
            <person name="Xiao L."/>
            <person name="Yang G."/>
            <person name="Zhang L."/>
            <person name="Yang X."/>
            <person name="Zhao S."/>
            <person name="Ji Z."/>
            <person name="Zhou Q."/>
            <person name="Hu M."/>
            <person name="Wang Y."/>
            <person name="Chen M."/>
            <person name="Xu Y."/>
            <person name="Jin H."/>
            <person name="Xiao X."/>
            <person name="Hu G."/>
            <person name="Bao F."/>
            <person name="Hu Y."/>
            <person name="Wan P."/>
            <person name="Li L."/>
            <person name="Deng X."/>
            <person name="Kuang T."/>
            <person name="Xiang C."/>
            <person name="Zhu J.K."/>
            <person name="Oliver M.J."/>
            <person name="He Y."/>
        </authorList>
    </citation>
    <scope>NUCLEOTIDE SEQUENCE [LARGE SCALE GENOMIC DNA]</scope>
    <source>
        <strain evidence="12">cv. XS01</strain>
    </source>
</reference>
<evidence type="ECO:0000256" key="7">
    <source>
        <dbReference type="ARBA" id="ARBA00043997"/>
    </source>
</evidence>
<evidence type="ECO:0000256" key="2">
    <source>
        <dbReference type="ARBA" id="ARBA00004972"/>
    </source>
</evidence>
<evidence type="ECO:0000313" key="12">
    <source>
        <dbReference type="Proteomes" id="UP000250235"/>
    </source>
</evidence>
<dbReference type="InterPro" id="IPR005123">
    <property type="entry name" value="Oxoglu/Fe-dep_dioxygenase_dom"/>
</dbReference>
<dbReference type="InterPro" id="IPR026992">
    <property type="entry name" value="DIOX_N"/>
</dbReference>
<evidence type="ECO:0000256" key="3">
    <source>
        <dbReference type="ARBA" id="ARBA00022723"/>
    </source>
</evidence>
<evidence type="ECO:0000256" key="1">
    <source>
        <dbReference type="ARBA" id="ARBA00001961"/>
    </source>
</evidence>
<dbReference type="PANTHER" id="PTHR47990">
    <property type="entry name" value="2-OXOGLUTARATE (2OG) AND FE(II)-DEPENDENT OXYGENASE SUPERFAMILY PROTEIN-RELATED"/>
    <property type="match status" value="1"/>
</dbReference>
<sequence length="266" mass="30491">MDAFFKLPLRKKLALKRKPGDLCGYSGAHADRFSSKLPWKETLSFTYDHGLDVVNYIKSFMGEEFQEAGCAYQTYCESLRNLSFIIFELLAISLGIDRYHYSGFFEDGASIMRGNNYPPCKEAGLTLGTGPHTDPNSLTILHQDQVGGLEIFSNNKWVAIRPRHDAFVVNLGDTFVALSNGRYRSCLHRAVVNNEKVRRSLVFFVNPKDDRIVRPPSGLVRGEEAKEYPEFTWSDLREFTQKYYRADANTLHNFVQWLYSVKYGQL</sequence>
<dbReference type="PROSITE" id="PS51471">
    <property type="entry name" value="FE2OG_OXY"/>
    <property type="match status" value="1"/>
</dbReference>
<organism evidence="11 12">
    <name type="scientific">Dorcoceras hygrometricum</name>
    <dbReference type="NCBI Taxonomy" id="472368"/>
    <lineage>
        <taxon>Eukaryota</taxon>
        <taxon>Viridiplantae</taxon>
        <taxon>Streptophyta</taxon>
        <taxon>Embryophyta</taxon>
        <taxon>Tracheophyta</taxon>
        <taxon>Spermatophyta</taxon>
        <taxon>Magnoliopsida</taxon>
        <taxon>eudicotyledons</taxon>
        <taxon>Gunneridae</taxon>
        <taxon>Pentapetalae</taxon>
        <taxon>asterids</taxon>
        <taxon>lamiids</taxon>
        <taxon>Lamiales</taxon>
        <taxon>Gesneriaceae</taxon>
        <taxon>Didymocarpoideae</taxon>
        <taxon>Trichosporeae</taxon>
        <taxon>Loxocarpinae</taxon>
        <taxon>Dorcoceras</taxon>
    </lineage>
</organism>
<dbReference type="InterPro" id="IPR027443">
    <property type="entry name" value="IPNS-like_sf"/>
</dbReference>
<evidence type="ECO:0000256" key="6">
    <source>
        <dbReference type="ARBA" id="ARBA00037909"/>
    </source>
</evidence>
<keyword evidence="4 9" id="KW-0560">Oxidoreductase</keyword>